<gene>
    <name evidence="1" type="ORF">RCOM_0454630</name>
</gene>
<proteinExistence type="predicted"/>
<dbReference type="AlphaFoldDB" id="B9SU12"/>
<evidence type="ECO:0000313" key="1">
    <source>
        <dbReference type="EMBL" id="EEF32891.1"/>
    </source>
</evidence>
<dbReference type="Proteomes" id="UP000008311">
    <property type="component" value="Unassembled WGS sequence"/>
</dbReference>
<organism evidence="1 2">
    <name type="scientific">Ricinus communis</name>
    <name type="common">Castor bean</name>
    <dbReference type="NCBI Taxonomy" id="3988"/>
    <lineage>
        <taxon>Eukaryota</taxon>
        <taxon>Viridiplantae</taxon>
        <taxon>Streptophyta</taxon>
        <taxon>Embryophyta</taxon>
        <taxon>Tracheophyta</taxon>
        <taxon>Spermatophyta</taxon>
        <taxon>Magnoliopsida</taxon>
        <taxon>eudicotyledons</taxon>
        <taxon>Gunneridae</taxon>
        <taxon>Pentapetalae</taxon>
        <taxon>rosids</taxon>
        <taxon>fabids</taxon>
        <taxon>Malpighiales</taxon>
        <taxon>Euphorbiaceae</taxon>
        <taxon>Acalyphoideae</taxon>
        <taxon>Acalypheae</taxon>
        <taxon>Ricinus</taxon>
    </lineage>
</organism>
<reference evidence="2" key="1">
    <citation type="journal article" date="2010" name="Nat. Biotechnol.">
        <title>Draft genome sequence of the oilseed species Ricinus communis.</title>
        <authorList>
            <person name="Chan A.P."/>
            <person name="Crabtree J."/>
            <person name="Zhao Q."/>
            <person name="Lorenzi H."/>
            <person name="Orvis J."/>
            <person name="Puiu D."/>
            <person name="Melake-Berhan A."/>
            <person name="Jones K.M."/>
            <person name="Redman J."/>
            <person name="Chen G."/>
            <person name="Cahoon E.B."/>
            <person name="Gedil M."/>
            <person name="Stanke M."/>
            <person name="Haas B.J."/>
            <person name="Wortman J.R."/>
            <person name="Fraser-Liggett C.M."/>
            <person name="Ravel J."/>
            <person name="Rabinowicz P.D."/>
        </authorList>
    </citation>
    <scope>NUCLEOTIDE SEQUENCE [LARGE SCALE GENOMIC DNA]</scope>
    <source>
        <strain evidence="2">cv. Hale</strain>
    </source>
</reference>
<accession>B9SU12</accession>
<sequence length="84" mass="9901">MEGIEVVMDQMRNFDLEDDVKGRVILKTTWQIGLGFYCLRMAWNREHTQVLLEVDNKFLAYGFLKFSSTMRAFNFSHLGHLLAR</sequence>
<dbReference type="InParanoid" id="B9SU12"/>
<protein>
    <submittedName>
        <fullName evidence="1">Uncharacterized protein</fullName>
    </submittedName>
</protein>
<name>B9SU12_RICCO</name>
<evidence type="ECO:0000313" key="2">
    <source>
        <dbReference type="Proteomes" id="UP000008311"/>
    </source>
</evidence>
<keyword evidence="2" id="KW-1185">Reference proteome</keyword>
<dbReference type="EMBL" id="EQ974138">
    <property type="protein sequence ID" value="EEF32891.1"/>
    <property type="molecule type" value="Genomic_DNA"/>
</dbReference>